<evidence type="ECO:0000256" key="1">
    <source>
        <dbReference type="SAM" id="Coils"/>
    </source>
</evidence>
<evidence type="ECO:0000313" key="2">
    <source>
        <dbReference type="EMBL" id="STO21837.1"/>
    </source>
</evidence>
<protein>
    <recommendedName>
        <fullName evidence="4">Coiled-coil protein</fullName>
    </recommendedName>
</protein>
<dbReference type="AlphaFoldDB" id="A0A377GAI3"/>
<evidence type="ECO:0008006" key="4">
    <source>
        <dbReference type="Google" id="ProtNLM"/>
    </source>
</evidence>
<sequence>MDEKLELHRQEINKITQPILARLEHYRKAMFEIRKLLKGYFFNEGRTQKLTEVAKGEEQVFSFNMVRDAMEKCLVDENTLVKGAAAIMDSTENPRLVAAFDSNVLASGLPLEFHKQDGTYLFKPEKTYTPEAQAFMRQFAYALGAYRVCLGICEIYFAIYRHQGIQTEQLENYIDLTRHFKQQLNEDIDLIFLRKQVKTVKKEITSLLRAEKVQEGLNQFEQDIDLLSLKLVELLESGAVHLQNCYKEFPNNPILWMLHDRSWHALLKTLSGLLYAEQYTYSTLYGTLEIKKEFIGLIKTEIDQFATTNLAQIPLLKIELLKKAAKVIAETKIDIAAKLAEKGIVLNEAPETGMFSSPYSGGIYGLMMAYHQRQLTGLNAAQEEFEQDDEFNQDLKSLKNYP</sequence>
<dbReference type="RefSeq" id="WP_019349614.1">
    <property type="nucleotide sequence ID" value="NZ_JAPHOS010000001.1"/>
</dbReference>
<evidence type="ECO:0000313" key="3">
    <source>
        <dbReference type="Proteomes" id="UP000254554"/>
    </source>
</evidence>
<dbReference type="Proteomes" id="UP000254554">
    <property type="component" value="Unassembled WGS sequence"/>
</dbReference>
<gene>
    <name evidence="2" type="ORF">NCTC11370_01917</name>
</gene>
<organism evidence="2 3">
    <name type="scientific">Fluoribacter dumoffii</name>
    <dbReference type="NCBI Taxonomy" id="463"/>
    <lineage>
        <taxon>Bacteria</taxon>
        <taxon>Pseudomonadati</taxon>
        <taxon>Pseudomonadota</taxon>
        <taxon>Gammaproteobacteria</taxon>
        <taxon>Legionellales</taxon>
        <taxon>Legionellaceae</taxon>
        <taxon>Fluoribacter</taxon>
    </lineage>
</organism>
<accession>A0A377GAI3</accession>
<name>A0A377GAI3_9GAMM</name>
<dbReference type="EMBL" id="UGGT01000001">
    <property type="protein sequence ID" value="STO21837.1"/>
    <property type="molecule type" value="Genomic_DNA"/>
</dbReference>
<keyword evidence="1" id="KW-0175">Coiled coil</keyword>
<keyword evidence="3" id="KW-1185">Reference proteome</keyword>
<proteinExistence type="predicted"/>
<reference evidence="2 3" key="1">
    <citation type="submission" date="2018-06" db="EMBL/GenBank/DDBJ databases">
        <authorList>
            <consortium name="Pathogen Informatics"/>
            <person name="Doyle S."/>
        </authorList>
    </citation>
    <scope>NUCLEOTIDE SEQUENCE [LARGE SCALE GENOMIC DNA]</scope>
    <source>
        <strain evidence="2 3">NCTC11370</strain>
    </source>
</reference>
<dbReference type="OrthoDB" id="5652426at2"/>
<dbReference type="GeneID" id="93291530"/>
<feature type="coiled-coil region" evidence="1">
    <location>
        <begin position="210"/>
        <end position="237"/>
    </location>
</feature>